<dbReference type="InterPro" id="IPR028344">
    <property type="entry name" value="ParE1/4"/>
</dbReference>
<evidence type="ECO:0000256" key="1">
    <source>
        <dbReference type="ARBA" id="ARBA00006226"/>
    </source>
</evidence>
<dbReference type="PATRIC" id="fig|565050.3.peg.903"/>
<dbReference type="PANTHER" id="PTHR33755">
    <property type="entry name" value="TOXIN PARE1-RELATED"/>
    <property type="match status" value="1"/>
</dbReference>
<dbReference type="HOGENOM" id="CLU_147162_3_0_5"/>
<evidence type="ECO:0000313" key="5">
    <source>
        <dbReference type="Proteomes" id="UP000001364"/>
    </source>
</evidence>
<comment type="similarity">
    <text evidence="1 3">Belongs to the RelE toxin family.</text>
</comment>
<dbReference type="PIRSF" id="PIRSF029218">
    <property type="entry name" value="ParE"/>
    <property type="match status" value="1"/>
</dbReference>
<dbReference type="OrthoDB" id="7173315at2"/>
<gene>
    <name evidence="4" type="primary">parE1</name>
    <name evidence="4" type="ordered locus">CCNA_00916</name>
</gene>
<dbReference type="EMBL" id="CP001340">
    <property type="protein sequence ID" value="ACL94381.1"/>
    <property type="molecule type" value="Genomic_DNA"/>
</dbReference>
<dbReference type="InterPro" id="IPR051803">
    <property type="entry name" value="TA_system_RelE-like_toxin"/>
</dbReference>
<dbReference type="SMR" id="A0A0H3C6T0"/>
<name>A0A0H3C6T0_CAUVN</name>
<evidence type="ECO:0000313" key="4">
    <source>
        <dbReference type="EMBL" id="ACL94381.1"/>
    </source>
</evidence>
<accession>A0A0H3C6T0</accession>
<reference evidence="4 5" key="1">
    <citation type="journal article" date="2010" name="J. Bacteriol.">
        <title>The genetic basis of laboratory adaptation in Caulobacter crescentus.</title>
        <authorList>
            <person name="Marks M.E."/>
            <person name="Castro-Rojas C.M."/>
            <person name="Teiling C."/>
            <person name="Du L."/>
            <person name="Kapatral V."/>
            <person name="Walunas T.L."/>
            <person name="Crosson S."/>
        </authorList>
    </citation>
    <scope>NUCLEOTIDE SEQUENCE [LARGE SCALE GENOMIC DNA]</scope>
    <source>
        <strain evidence="5">NA1000 / CB15N</strain>
    </source>
</reference>
<proteinExistence type="inferred from homology"/>
<dbReference type="InterPro" id="IPR007712">
    <property type="entry name" value="RelE/ParE_toxin"/>
</dbReference>
<dbReference type="KEGG" id="ccs:CCNA_00916"/>
<dbReference type="PhylomeDB" id="A0A0H3C6T0"/>
<evidence type="ECO:0000256" key="2">
    <source>
        <dbReference type="ARBA" id="ARBA00022649"/>
    </source>
</evidence>
<sequence length="96" mass="11058">MKPYRLSRRAKADLDDIWTYSEQRWGVEQAADYARELQATIEMIAEHPGMGQPDENLRAGYRRCASGSHVVFYRVGVRVEIIRVLHQSMNARAHLG</sequence>
<dbReference type="InterPro" id="IPR035093">
    <property type="entry name" value="RelE/ParE_toxin_dom_sf"/>
</dbReference>
<dbReference type="AlphaFoldDB" id="A0A0H3C6T0"/>
<dbReference type="RefSeq" id="YP_002516289.1">
    <property type="nucleotide sequence ID" value="NC_011916.1"/>
</dbReference>
<dbReference type="GeneID" id="7329957"/>
<dbReference type="Pfam" id="PF05016">
    <property type="entry name" value="ParE_toxin"/>
    <property type="match status" value="1"/>
</dbReference>
<organism evidence="4 5">
    <name type="scientific">Caulobacter vibrioides (strain NA1000 / CB15N)</name>
    <name type="common">Caulobacter crescentus</name>
    <dbReference type="NCBI Taxonomy" id="565050"/>
    <lineage>
        <taxon>Bacteria</taxon>
        <taxon>Pseudomonadati</taxon>
        <taxon>Pseudomonadota</taxon>
        <taxon>Alphaproteobacteria</taxon>
        <taxon>Caulobacterales</taxon>
        <taxon>Caulobacteraceae</taxon>
        <taxon>Caulobacter</taxon>
    </lineage>
</organism>
<protein>
    <recommendedName>
        <fullName evidence="3">Toxin</fullName>
    </recommendedName>
</protein>
<keyword evidence="5" id="KW-1185">Reference proteome</keyword>
<dbReference type="Proteomes" id="UP000001364">
    <property type="component" value="Chromosome"/>
</dbReference>
<dbReference type="RefSeq" id="WP_010918758.1">
    <property type="nucleotide sequence ID" value="NC_011916.1"/>
</dbReference>
<dbReference type="Gene3D" id="3.30.2310.20">
    <property type="entry name" value="RelE-like"/>
    <property type="match status" value="1"/>
</dbReference>
<evidence type="ECO:0000256" key="3">
    <source>
        <dbReference type="PIRNR" id="PIRNR029218"/>
    </source>
</evidence>
<keyword evidence="2" id="KW-1277">Toxin-antitoxin system</keyword>
<dbReference type="PANTHER" id="PTHR33755:SF9">
    <property type="entry name" value="TOXIN PARE1"/>
    <property type="match status" value="1"/>
</dbReference>